<proteinExistence type="predicted"/>
<evidence type="ECO:0000313" key="4">
    <source>
        <dbReference type="EMBL" id="SCU65269.1"/>
    </source>
</evidence>
<evidence type="ECO:0000256" key="2">
    <source>
        <dbReference type="SAM" id="MobiDB-lite"/>
    </source>
</evidence>
<keyword evidence="5" id="KW-1185">Reference proteome</keyword>
<sequence>MKKNNSKGNSSANKASAGDVSQVQFWNYLKKGDDEGLEKTLLQRVENSETGEVTVVVNSAVANQLVNSPNAKKILPLSYAISQGMSERGLHALLLAGAKIDAMDGTSERATALHAACWGENDSAVMLLLRCGANPLAVDSQGRTPLHVLASLNAISLFSLVLETVTKFGVDQNTCRGDDTEQRLEGHLSLEGHSPVIVPAERLLDSRDKAGLTVLHTAVSDISSGSDGVISKLLSYLEEMAKTSADKVSRLVNMTTDSESTALHLILSWPNCDEGVMMHTVERLLKLGASASAVDKYGQTAVTVAVTTHVGITVANVVRSLLRSVEEGEDNEARLKNVFMQCDNEKGYALIHHAVAANNIEVVKVLVNFLGEFDGASGSQYIRHWLGGLLTDNNETVVQLIVEYGCDEIADLLIGFQAINKIDYEKYKEEHEKIREDESVGNLEDGDIDSNEEGGHEIGDEVGLRGRQFAGRSTAAGASSGGSRIQLARRARARAQAQSAAQRKKDSPRQDSEVADRQRNAAPLWVMLCVVLIFIASAALVGFTFRNTIVSLFG</sequence>
<reference evidence="4" key="1">
    <citation type="submission" date="2016-09" db="EMBL/GenBank/DDBJ databases">
        <authorList>
            <person name="Hebert L."/>
            <person name="Moumen B."/>
        </authorList>
    </citation>
    <scope>NUCLEOTIDE SEQUENCE [LARGE SCALE GENOMIC DNA]</scope>
    <source>
        <strain evidence="4">OVI</strain>
    </source>
</reference>
<gene>
    <name evidence="4" type="ORF">TEOVI_000805800</name>
</gene>
<feature type="repeat" description="ANK" evidence="1">
    <location>
        <begin position="108"/>
        <end position="140"/>
    </location>
</feature>
<dbReference type="InterPro" id="IPR052391">
    <property type="entry name" value="E3_Ligase-Neurotoxin"/>
</dbReference>
<evidence type="ECO:0000313" key="5">
    <source>
        <dbReference type="Proteomes" id="UP000195570"/>
    </source>
</evidence>
<dbReference type="Proteomes" id="UP000195570">
    <property type="component" value="Unassembled WGS sequence"/>
</dbReference>
<keyword evidence="3" id="KW-0472">Membrane</keyword>
<dbReference type="RefSeq" id="XP_067076896.1">
    <property type="nucleotide sequence ID" value="XM_067220795.1"/>
</dbReference>
<feature type="compositionally biased region" description="Basic and acidic residues" evidence="2">
    <location>
        <begin position="503"/>
        <end position="516"/>
    </location>
</feature>
<protein>
    <submittedName>
        <fullName evidence="4">Ankyrin repeats (3 copies), putative</fullName>
    </submittedName>
</protein>
<feature type="region of interest" description="Disordered" evidence="2">
    <location>
        <begin position="496"/>
        <end position="516"/>
    </location>
</feature>
<dbReference type="VEuPathDB" id="TriTrypDB:TEOVI_000805800"/>
<organism evidence="4 5">
    <name type="scientific">Trypanosoma equiperdum</name>
    <dbReference type="NCBI Taxonomy" id="5694"/>
    <lineage>
        <taxon>Eukaryota</taxon>
        <taxon>Discoba</taxon>
        <taxon>Euglenozoa</taxon>
        <taxon>Kinetoplastea</taxon>
        <taxon>Metakinetoplastina</taxon>
        <taxon>Trypanosomatida</taxon>
        <taxon>Trypanosomatidae</taxon>
        <taxon>Trypanosoma</taxon>
    </lineage>
</organism>
<feature type="transmembrane region" description="Helical" evidence="3">
    <location>
        <begin position="524"/>
        <end position="545"/>
    </location>
</feature>
<dbReference type="Pfam" id="PF12796">
    <property type="entry name" value="Ank_2"/>
    <property type="match status" value="1"/>
</dbReference>
<dbReference type="AlphaFoldDB" id="A0A1G4I149"/>
<dbReference type="PANTHER" id="PTHR24133:SF40">
    <property type="entry name" value="ANKYRIN REPEAT DOMAIN 44"/>
    <property type="match status" value="1"/>
</dbReference>
<dbReference type="SUPFAM" id="SSF48403">
    <property type="entry name" value="Ankyrin repeat"/>
    <property type="match status" value="1"/>
</dbReference>
<dbReference type="Gene3D" id="1.25.40.20">
    <property type="entry name" value="Ankyrin repeat-containing domain"/>
    <property type="match status" value="2"/>
</dbReference>
<dbReference type="PROSITE" id="PS50088">
    <property type="entry name" value="ANK_REPEAT"/>
    <property type="match status" value="1"/>
</dbReference>
<dbReference type="InterPro" id="IPR002110">
    <property type="entry name" value="Ankyrin_rpt"/>
</dbReference>
<dbReference type="SMART" id="SM00248">
    <property type="entry name" value="ANK"/>
    <property type="match status" value="7"/>
</dbReference>
<accession>A0A1G4I149</accession>
<keyword evidence="3" id="KW-1133">Transmembrane helix</keyword>
<comment type="caution">
    <text evidence="4">The sequence shown here is derived from an EMBL/GenBank/DDBJ whole genome shotgun (WGS) entry which is preliminary data.</text>
</comment>
<dbReference type="InterPro" id="IPR036770">
    <property type="entry name" value="Ankyrin_rpt-contain_sf"/>
</dbReference>
<dbReference type="EMBL" id="CZPT02000257">
    <property type="protein sequence ID" value="SCU65269.1"/>
    <property type="molecule type" value="Genomic_DNA"/>
</dbReference>
<keyword evidence="3" id="KW-0812">Transmembrane</keyword>
<feature type="region of interest" description="Disordered" evidence="2">
    <location>
        <begin position="433"/>
        <end position="459"/>
    </location>
</feature>
<name>A0A1G4I149_TRYEQ</name>
<dbReference type="GeneID" id="92381992"/>
<dbReference type="PANTHER" id="PTHR24133">
    <property type="entry name" value="ANKYRIN DOMAIN-CONTAINING"/>
    <property type="match status" value="1"/>
</dbReference>
<keyword evidence="1" id="KW-0040">ANK repeat</keyword>
<evidence type="ECO:0000256" key="3">
    <source>
        <dbReference type="SAM" id="Phobius"/>
    </source>
</evidence>
<evidence type="ECO:0000256" key="1">
    <source>
        <dbReference type="PROSITE-ProRule" id="PRU00023"/>
    </source>
</evidence>